<reference evidence="3" key="1">
    <citation type="submission" date="2016-10" db="EMBL/GenBank/DDBJ databases">
        <authorList>
            <person name="Varghese N."/>
            <person name="Submissions S."/>
        </authorList>
    </citation>
    <scope>NUCLEOTIDE SEQUENCE [LARGE SCALE GENOMIC DNA]</scope>
    <source>
        <strain evidence="3">CGMCC 1.10121</strain>
    </source>
</reference>
<evidence type="ECO:0000313" key="2">
    <source>
        <dbReference type="EMBL" id="SEO22213.1"/>
    </source>
</evidence>
<gene>
    <name evidence="2" type="ORF">SAMN04487948_101174</name>
</gene>
<evidence type="ECO:0000256" key="1">
    <source>
        <dbReference type="SAM" id="Phobius"/>
    </source>
</evidence>
<accession>A0A1H8MY70</accession>
<keyword evidence="1" id="KW-1133">Transmembrane helix</keyword>
<keyword evidence="3" id="KW-1185">Reference proteome</keyword>
<keyword evidence="1" id="KW-0472">Membrane</keyword>
<dbReference type="Proteomes" id="UP000199126">
    <property type="component" value="Unassembled WGS sequence"/>
</dbReference>
<protein>
    <submittedName>
        <fullName evidence="2">Uncharacterized protein</fullName>
    </submittedName>
</protein>
<feature type="transmembrane region" description="Helical" evidence="1">
    <location>
        <begin position="134"/>
        <end position="154"/>
    </location>
</feature>
<dbReference type="AlphaFoldDB" id="A0A1H8MY70"/>
<dbReference type="EMBL" id="FODV01000001">
    <property type="protein sequence ID" value="SEO22213.1"/>
    <property type="molecule type" value="Genomic_DNA"/>
</dbReference>
<dbReference type="PROSITE" id="PS51257">
    <property type="entry name" value="PROKAR_LIPOPROTEIN"/>
    <property type="match status" value="1"/>
</dbReference>
<sequence>MRSRLSSVTVRPRWVLACGVVTLVACALVVVATVVETLVARPDSFVFRPPVTHPQFVHSVVLPITWVLAAFGFWVGLLGLWLRDRRAYGTLRHLLAFASVLGVGLVAVASLGFAVTHLNELVGDVAEPTGMVSALLAVVGGALALVGLCLYGLVLARRGPARRVGVALVGGLPLTAVALSASAFATLLLAVAFGTLGSALVDDPTPAPSPSTEPH</sequence>
<evidence type="ECO:0000313" key="3">
    <source>
        <dbReference type="Proteomes" id="UP000199126"/>
    </source>
</evidence>
<name>A0A1H8MY70_9EURY</name>
<feature type="transmembrane region" description="Helical" evidence="1">
    <location>
        <begin position="94"/>
        <end position="114"/>
    </location>
</feature>
<feature type="transmembrane region" description="Helical" evidence="1">
    <location>
        <begin position="56"/>
        <end position="82"/>
    </location>
</feature>
<keyword evidence="1" id="KW-0812">Transmembrane</keyword>
<feature type="transmembrane region" description="Helical" evidence="1">
    <location>
        <begin position="166"/>
        <end position="193"/>
    </location>
</feature>
<proteinExistence type="predicted"/>
<organism evidence="2 3">
    <name type="scientific">Halogranum amylolyticum</name>
    <dbReference type="NCBI Taxonomy" id="660520"/>
    <lineage>
        <taxon>Archaea</taxon>
        <taxon>Methanobacteriati</taxon>
        <taxon>Methanobacteriota</taxon>
        <taxon>Stenosarchaea group</taxon>
        <taxon>Halobacteria</taxon>
        <taxon>Halobacteriales</taxon>
        <taxon>Haloferacaceae</taxon>
    </lineage>
</organism>
<dbReference type="RefSeq" id="WP_089820573.1">
    <property type="nucleotide sequence ID" value="NZ_FODV01000001.1"/>
</dbReference>